<accession>A0ABM9EMI7</accession>
<evidence type="ECO:0000256" key="1">
    <source>
        <dbReference type="ARBA" id="ARBA00022962"/>
    </source>
</evidence>
<feature type="domain" description="Glutamine amidotransferase" evidence="2">
    <location>
        <begin position="3"/>
        <end position="187"/>
    </location>
</feature>
<dbReference type="SUPFAM" id="SSF52317">
    <property type="entry name" value="Class I glutamine amidotransferase-like"/>
    <property type="match status" value="1"/>
</dbReference>
<keyword evidence="1" id="KW-0315">Glutamine amidotransferase</keyword>
<dbReference type="EC" id="2.6.1.85" evidence="3"/>
<name>A0ABM9EMI7_9BACI</name>
<dbReference type="RefSeq" id="WP_248734112.1">
    <property type="nucleotide sequence ID" value="NZ_CALBWS010000003.1"/>
</dbReference>
<dbReference type="PANTHER" id="PTHR43418:SF4">
    <property type="entry name" value="MULTIFUNCTIONAL TRYPTOPHAN BIOSYNTHESIS PROTEIN"/>
    <property type="match status" value="1"/>
</dbReference>
<sequence>MILVIDNYDSFTFNLVQYIRKIGEKVIVIRNDQFSLDDIEKMQPDHILISPGPGNPDSAGLCLDVVKTYYQKIPILGVCLGQQIIAQAFGGMIRKALKPMHGKVSLIRHDQNYIFNDIPTPIQVTRYHSLIVDEASLPPCFEISARSGDGEIMAIRHKHFRVEGVQFHPESILTEKGLQMLENFFIKSKVDQEGYKKNEAATASPIF</sequence>
<dbReference type="GO" id="GO:0046820">
    <property type="term" value="F:4-amino-4-deoxychorismate synthase activity"/>
    <property type="evidence" value="ECO:0007669"/>
    <property type="project" value="UniProtKB-EC"/>
</dbReference>
<dbReference type="InterPro" id="IPR050472">
    <property type="entry name" value="Anth_synth/Amidotransfase"/>
</dbReference>
<organism evidence="3 4">
    <name type="scientific">Neobacillus rhizosphaerae</name>
    <dbReference type="NCBI Taxonomy" id="2880965"/>
    <lineage>
        <taxon>Bacteria</taxon>
        <taxon>Bacillati</taxon>
        <taxon>Bacillota</taxon>
        <taxon>Bacilli</taxon>
        <taxon>Bacillales</taxon>
        <taxon>Bacillaceae</taxon>
        <taxon>Neobacillus</taxon>
    </lineage>
</organism>
<reference evidence="3" key="1">
    <citation type="submission" date="2022-04" db="EMBL/GenBank/DDBJ databases">
        <authorList>
            <person name="Criscuolo A."/>
        </authorList>
    </citation>
    <scope>NUCLEOTIDE SEQUENCE</scope>
    <source>
        <strain evidence="3">CIP111895</strain>
    </source>
</reference>
<dbReference type="NCBIfam" id="TIGR00566">
    <property type="entry name" value="trpG_papA"/>
    <property type="match status" value="1"/>
</dbReference>
<dbReference type="PROSITE" id="PS51273">
    <property type="entry name" value="GATASE_TYPE_1"/>
    <property type="match status" value="1"/>
</dbReference>
<protein>
    <submittedName>
        <fullName evidence="3">Aminodeoxychorismate/anthranilate synthase component 2</fullName>
        <ecNumber evidence="3">2.6.1.85</ecNumber>
    </submittedName>
</protein>
<dbReference type="PANTHER" id="PTHR43418">
    <property type="entry name" value="MULTIFUNCTIONAL TRYPTOPHAN BIOSYNTHESIS PROTEIN-RELATED"/>
    <property type="match status" value="1"/>
</dbReference>
<dbReference type="PRINTS" id="PR00099">
    <property type="entry name" value="CPSGATASE"/>
</dbReference>
<dbReference type="CDD" id="cd01743">
    <property type="entry name" value="GATase1_Anthranilate_Synthase"/>
    <property type="match status" value="1"/>
</dbReference>
<dbReference type="PRINTS" id="PR00097">
    <property type="entry name" value="ANTSNTHASEII"/>
</dbReference>
<keyword evidence="4" id="KW-1185">Reference proteome</keyword>
<proteinExistence type="predicted"/>
<evidence type="ECO:0000313" key="3">
    <source>
        <dbReference type="EMBL" id="CAH2713777.1"/>
    </source>
</evidence>
<dbReference type="InterPro" id="IPR029062">
    <property type="entry name" value="Class_I_gatase-like"/>
</dbReference>
<comment type="caution">
    <text evidence="3">The sequence shown here is derived from an EMBL/GenBank/DDBJ whole genome shotgun (WGS) entry which is preliminary data.</text>
</comment>
<keyword evidence="3" id="KW-0032">Aminotransferase</keyword>
<dbReference type="Proteomes" id="UP000838308">
    <property type="component" value="Unassembled WGS sequence"/>
</dbReference>
<evidence type="ECO:0000259" key="2">
    <source>
        <dbReference type="Pfam" id="PF00117"/>
    </source>
</evidence>
<gene>
    <name evidence="3" type="primary">pabA_1</name>
    <name evidence="3" type="ORF">BACCIP111895_00931</name>
</gene>
<dbReference type="PRINTS" id="PR00096">
    <property type="entry name" value="GATASE"/>
</dbReference>
<dbReference type="InterPro" id="IPR017926">
    <property type="entry name" value="GATASE"/>
</dbReference>
<dbReference type="Gene3D" id="3.40.50.880">
    <property type="match status" value="1"/>
</dbReference>
<dbReference type="Pfam" id="PF00117">
    <property type="entry name" value="GATase"/>
    <property type="match status" value="1"/>
</dbReference>
<dbReference type="EMBL" id="CALBWS010000003">
    <property type="protein sequence ID" value="CAH2713777.1"/>
    <property type="molecule type" value="Genomic_DNA"/>
</dbReference>
<dbReference type="InterPro" id="IPR006221">
    <property type="entry name" value="TrpG/PapA_dom"/>
</dbReference>
<keyword evidence="3" id="KW-0808">Transferase</keyword>
<evidence type="ECO:0000313" key="4">
    <source>
        <dbReference type="Proteomes" id="UP000838308"/>
    </source>
</evidence>